<dbReference type="InterPro" id="IPR013787">
    <property type="entry name" value="S100_Ca-bd_sub"/>
</dbReference>
<dbReference type="InterPro" id="IPR011992">
    <property type="entry name" value="EF-hand-dom_pair"/>
</dbReference>
<dbReference type="PANTHER" id="PTHR11639">
    <property type="entry name" value="S100 CALCIUM-BINDING PROTEIN"/>
    <property type="match status" value="1"/>
</dbReference>
<dbReference type="InterPro" id="IPR002048">
    <property type="entry name" value="EF_hand_dom"/>
</dbReference>
<dbReference type="GO" id="GO:0005509">
    <property type="term" value="F:calcium ion binding"/>
    <property type="evidence" value="ECO:0007669"/>
    <property type="project" value="InterPro"/>
</dbReference>
<evidence type="ECO:0000259" key="3">
    <source>
        <dbReference type="PROSITE" id="PS50222"/>
    </source>
</evidence>
<evidence type="ECO:0000256" key="2">
    <source>
        <dbReference type="ARBA" id="ARBA00022837"/>
    </source>
</evidence>
<dbReference type="PROSITE" id="PS00018">
    <property type="entry name" value="EF_HAND_1"/>
    <property type="match status" value="1"/>
</dbReference>
<dbReference type="GeneID" id="114448854"/>
<keyword evidence="1" id="KW-0479">Metal-binding</keyword>
<dbReference type="InterPro" id="IPR018247">
    <property type="entry name" value="EF_Hand_1_Ca_BS"/>
</dbReference>
<feature type="domain" description="EF-hand" evidence="3">
    <location>
        <begin position="46"/>
        <end position="81"/>
    </location>
</feature>
<dbReference type="GO" id="GO:0048306">
    <property type="term" value="F:calcium-dependent protein binding"/>
    <property type="evidence" value="ECO:0007669"/>
    <property type="project" value="TreeGrafter"/>
</dbReference>
<evidence type="ECO:0000313" key="4">
    <source>
        <dbReference type="Proteomes" id="UP000515145"/>
    </source>
</evidence>
<keyword evidence="2" id="KW-0106">Calcium</keyword>
<dbReference type="RefSeq" id="XP_028281862.1">
    <property type="nucleotide sequence ID" value="XM_028426061.1"/>
</dbReference>
<dbReference type="AlphaFoldDB" id="A0A6P7JYZ5"/>
<dbReference type="PANTHER" id="PTHR11639:SF118">
    <property type="entry name" value="PROTEIN S100"/>
    <property type="match status" value="1"/>
</dbReference>
<dbReference type="SUPFAM" id="SSF47473">
    <property type="entry name" value="EF-hand"/>
    <property type="match status" value="1"/>
</dbReference>
<dbReference type="SMART" id="SM01394">
    <property type="entry name" value="S_100"/>
    <property type="match status" value="1"/>
</dbReference>
<reference evidence="5" key="1">
    <citation type="submission" date="2025-08" db="UniProtKB">
        <authorList>
            <consortium name="RefSeq"/>
        </authorList>
    </citation>
    <scope>IDENTIFICATION</scope>
</reference>
<dbReference type="InParanoid" id="A0A6P7JYZ5"/>
<dbReference type="PROSITE" id="PS50222">
    <property type="entry name" value="EF_HAND_2"/>
    <property type="match status" value="1"/>
</dbReference>
<gene>
    <name evidence="5" type="primary">LOC114448854</name>
</gene>
<proteinExistence type="predicted"/>
<protein>
    <submittedName>
        <fullName evidence="5">Protein S100-G-like</fullName>
    </submittedName>
</protein>
<dbReference type="Pfam" id="PF01023">
    <property type="entry name" value="S_100"/>
    <property type="match status" value="1"/>
</dbReference>
<dbReference type="Gene3D" id="1.10.238.10">
    <property type="entry name" value="EF-hand"/>
    <property type="match status" value="1"/>
</dbReference>
<dbReference type="GO" id="GO:0005737">
    <property type="term" value="C:cytoplasm"/>
    <property type="evidence" value="ECO:0007669"/>
    <property type="project" value="TreeGrafter"/>
</dbReference>
<accession>A0A6P7JYZ5</accession>
<sequence length="89" mass="10114">MATDVMAAAILLKETFKKYAGTDKDKDTMSKKEFAEFLREDIGDIDTTKESDEFFSQLDEDGDGVLQFEEFAMLLFAFCEIYEGILKSS</sequence>
<dbReference type="Proteomes" id="UP000515145">
    <property type="component" value="Chromosome 16"/>
</dbReference>
<evidence type="ECO:0000256" key="1">
    <source>
        <dbReference type="ARBA" id="ARBA00022723"/>
    </source>
</evidence>
<evidence type="ECO:0000313" key="5">
    <source>
        <dbReference type="RefSeq" id="XP_028281862.1"/>
    </source>
</evidence>
<keyword evidence="4" id="KW-1185">Reference proteome</keyword>
<name>A0A6P7JYZ5_9TELE</name>
<organism evidence="4 5">
    <name type="scientific">Parambassis ranga</name>
    <name type="common">Indian glassy fish</name>
    <dbReference type="NCBI Taxonomy" id="210632"/>
    <lineage>
        <taxon>Eukaryota</taxon>
        <taxon>Metazoa</taxon>
        <taxon>Chordata</taxon>
        <taxon>Craniata</taxon>
        <taxon>Vertebrata</taxon>
        <taxon>Euteleostomi</taxon>
        <taxon>Actinopterygii</taxon>
        <taxon>Neopterygii</taxon>
        <taxon>Teleostei</taxon>
        <taxon>Neoteleostei</taxon>
        <taxon>Acanthomorphata</taxon>
        <taxon>Ovalentaria</taxon>
        <taxon>Ambassidae</taxon>
        <taxon>Parambassis</taxon>
    </lineage>
</organism>
<dbReference type="OrthoDB" id="26525at2759"/>